<dbReference type="InterPro" id="IPR018728">
    <property type="entry name" value="DUF2268"/>
</dbReference>
<evidence type="ECO:0000313" key="3">
    <source>
        <dbReference type="Proteomes" id="UP001209318"/>
    </source>
</evidence>
<organism evidence="2 3">
    <name type="scientific">Perspicuibacillus lycopersici</name>
    <dbReference type="NCBI Taxonomy" id="1325689"/>
    <lineage>
        <taxon>Bacteria</taxon>
        <taxon>Bacillati</taxon>
        <taxon>Bacillota</taxon>
        <taxon>Bacilli</taxon>
        <taxon>Bacillales</taxon>
        <taxon>Bacillaceae</taxon>
        <taxon>Perspicuibacillus</taxon>
    </lineage>
</organism>
<keyword evidence="3" id="KW-1185">Reference proteome</keyword>
<dbReference type="RefSeq" id="WP_263071599.1">
    <property type="nucleotide sequence ID" value="NZ_JAOUSF010000001.1"/>
</dbReference>
<name>A0AAE3IQ18_9BACI</name>
<evidence type="ECO:0000313" key="2">
    <source>
        <dbReference type="EMBL" id="MCU9612443.1"/>
    </source>
</evidence>
<accession>A0AAE3IQ18</accession>
<protein>
    <submittedName>
        <fullName evidence="2">DUF2268 domain-containing protein</fullName>
    </submittedName>
</protein>
<dbReference type="Proteomes" id="UP001209318">
    <property type="component" value="Unassembled WGS sequence"/>
</dbReference>
<dbReference type="Pfam" id="PF10026">
    <property type="entry name" value="DUF2268"/>
    <property type="match status" value="1"/>
</dbReference>
<dbReference type="AlphaFoldDB" id="A0AAE3IQ18"/>
<feature type="domain" description="DUF2268" evidence="1">
    <location>
        <begin position="55"/>
        <end position="242"/>
    </location>
</feature>
<dbReference type="EMBL" id="JAOUSF010000001">
    <property type="protein sequence ID" value="MCU9612443.1"/>
    <property type="molecule type" value="Genomic_DNA"/>
</dbReference>
<proteinExistence type="predicted"/>
<evidence type="ECO:0000259" key="1">
    <source>
        <dbReference type="Pfam" id="PF10026"/>
    </source>
</evidence>
<gene>
    <name evidence="2" type="ORF">OEV98_02555</name>
</gene>
<sequence length="244" mass="28816">MDDNFYSPEKICKQLKSDFRGWNENEIYYNLVKKGMYRPSGFTKKILDQLKKQSIWEIVESLEKKYRKLWNGPDIPIFIFPTNQTLFSGTINKNGFTFPDKLFLFLPDIEEKEVEALFVHEYHHACRMNKLNKPLEEYTLLDSLIMEGLAEQAVLLQCGREYVSKWNYTYSENELNKYWEKSFLPNLNIKISNRKHDDLLYGKGVGKPLLGYAMGYYLVEHYKKSNSISIQETLTLPAEAFKRT</sequence>
<comment type="caution">
    <text evidence="2">The sequence shown here is derived from an EMBL/GenBank/DDBJ whole genome shotgun (WGS) entry which is preliminary data.</text>
</comment>
<reference evidence="2" key="1">
    <citation type="submission" date="2022-10" db="EMBL/GenBank/DDBJ databases">
        <title>Description of Fervidibacillus gen. nov. in the family Fervidibacillaceae fam. nov. with two species, Fervidibacillus albus sp. nov., and Fervidibacillus halotolerans sp. nov., isolated from tidal flat sediments.</title>
        <authorList>
            <person name="Kwon K.K."/>
            <person name="Yang S.-H."/>
        </authorList>
    </citation>
    <scope>NUCLEOTIDE SEQUENCE</scope>
    <source>
        <strain evidence="2">JCM 19140</strain>
    </source>
</reference>